<name>A0A1G2H103_9BACT</name>
<evidence type="ECO:0000313" key="3">
    <source>
        <dbReference type="Proteomes" id="UP000178186"/>
    </source>
</evidence>
<dbReference type="Proteomes" id="UP000178186">
    <property type="component" value="Unassembled WGS sequence"/>
</dbReference>
<gene>
    <name evidence="2" type="ORF">A3H64_03105</name>
</gene>
<keyword evidence="1" id="KW-0812">Transmembrane</keyword>
<sequence>MNILLKILYFIDRYIVIVIISLSIFILPIISNISWEIIILMLISFWTGVGLGEEIRKEK</sequence>
<evidence type="ECO:0000313" key="2">
    <source>
        <dbReference type="EMBL" id="OGZ56142.1"/>
    </source>
</evidence>
<proteinExistence type="predicted"/>
<keyword evidence="1" id="KW-1133">Transmembrane helix</keyword>
<feature type="transmembrane region" description="Helical" evidence="1">
    <location>
        <begin position="33"/>
        <end position="52"/>
    </location>
</feature>
<dbReference type="AlphaFoldDB" id="A0A1G2H103"/>
<protein>
    <submittedName>
        <fullName evidence="2">Uncharacterized protein</fullName>
    </submittedName>
</protein>
<organism evidence="2 3">
    <name type="scientific">Candidatus Ryanbacteria bacterium RIFCSPLOWO2_02_FULL_45_11c</name>
    <dbReference type="NCBI Taxonomy" id="1802128"/>
    <lineage>
        <taxon>Bacteria</taxon>
        <taxon>Candidatus Ryaniibacteriota</taxon>
    </lineage>
</organism>
<keyword evidence="1" id="KW-0472">Membrane</keyword>
<dbReference type="EMBL" id="MHNY01000021">
    <property type="protein sequence ID" value="OGZ56142.1"/>
    <property type="molecule type" value="Genomic_DNA"/>
</dbReference>
<evidence type="ECO:0000256" key="1">
    <source>
        <dbReference type="SAM" id="Phobius"/>
    </source>
</evidence>
<reference evidence="2 3" key="1">
    <citation type="journal article" date="2016" name="Nat. Commun.">
        <title>Thousands of microbial genomes shed light on interconnected biogeochemical processes in an aquifer system.</title>
        <authorList>
            <person name="Anantharaman K."/>
            <person name="Brown C.T."/>
            <person name="Hug L.A."/>
            <person name="Sharon I."/>
            <person name="Castelle C.J."/>
            <person name="Probst A.J."/>
            <person name="Thomas B.C."/>
            <person name="Singh A."/>
            <person name="Wilkins M.J."/>
            <person name="Karaoz U."/>
            <person name="Brodie E.L."/>
            <person name="Williams K.H."/>
            <person name="Hubbard S.S."/>
            <person name="Banfield J.F."/>
        </authorList>
    </citation>
    <scope>NUCLEOTIDE SEQUENCE [LARGE SCALE GENOMIC DNA]</scope>
</reference>
<comment type="caution">
    <text evidence="2">The sequence shown here is derived from an EMBL/GenBank/DDBJ whole genome shotgun (WGS) entry which is preliminary data.</text>
</comment>
<accession>A0A1G2H103</accession>
<feature type="transmembrane region" description="Helical" evidence="1">
    <location>
        <begin position="7"/>
        <end position="27"/>
    </location>
</feature>